<feature type="repeat" description="ANK" evidence="1">
    <location>
        <begin position="108"/>
        <end position="140"/>
    </location>
</feature>
<organism evidence="5 6">
    <name type="scientific">Elysia chlorotica</name>
    <name type="common">Eastern emerald elysia</name>
    <name type="synonym">Sea slug</name>
    <dbReference type="NCBI Taxonomy" id="188477"/>
    <lineage>
        <taxon>Eukaryota</taxon>
        <taxon>Metazoa</taxon>
        <taxon>Spiralia</taxon>
        <taxon>Lophotrochozoa</taxon>
        <taxon>Mollusca</taxon>
        <taxon>Gastropoda</taxon>
        <taxon>Heterobranchia</taxon>
        <taxon>Euthyneura</taxon>
        <taxon>Panpulmonata</taxon>
        <taxon>Sacoglossa</taxon>
        <taxon>Placobranchoidea</taxon>
        <taxon>Plakobranchidae</taxon>
        <taxon>Elysia</taxon>
    </lineage>
</organism>
<feature type="compositionally biased region" description="Basic and acidic residues" evidence="3">
    <location>
        <begin position="331"/>
        <end position="343"/>
    </location>
</feature>
<dbReference type="OrthoDB" id="539213at2759"/>
<name>A0A433TYN1_ELYCH</name>
<evidence type="ECO:0000256" key="3">
    <source>
        <dbReference type="SAM" id="MobiDB-lite"/>
    </source>
</evidence>
<feature type="repeat" description="ANK" evidence="1">
    <location>
        <begin position="175"/>
        <end position="207"/>
    </location>
</feature>
<dbReference type="STRING" id="188477.A0A433TYN1"/>
<keyword evidence="1" id="KW-0040">ANK repeat</keyword>
<dbReference type="InterPro" id="IPR047238">
    <property type="entry name" value="ANKS3_SAM"/>
</dbReference>
<dbReference type="CDD" id="cd09519">
    <property type="entry name" value="SAM_ANKS3"/>
    <property type="match status" value="1"/>
</dbReference>
<feature type="compositionally biased region" description="Polar residues" evidence="3">
    <location>
        <begin position="1045"/>
        <end position="1062"/>
    </location>
</feature>
<keyword evidence="2" id="KW-0175">Coiled coil</keyword>
<comment type="caution">
    <text evidence="5">The sequence shown here is derived from an EMBL/GenBank/DDBJ whole genome shotgun (WGS) entry which is preliminary data.</text>
</comment>
<evidence type="ECO:0000256" key="1">
    <source>
        <dbReference type="PROSITE-ProRule" id="PRU00023"/>
    </source>
</evidence>
<feature type="region of interest" description="Disordered" evidence="3">
    <location>
        <begin position="383"/>
        <end position="466"/>
    </location>
</feature>
<feature type="compositionally biased region" description="Basic and acidic residues" evidence="3">
    <location>
        <begin position="311"/>
        <end position="321"/>
    </location>
</feature>
<dbReference type="Pfam" id="PF00536">
    <property type="entry name" value="SAM_1"/>
    <property type="match status" value="1"/>
</dbReference>
<dbReference type="PANTHER" id="PTHR24184">
    <property type="entry name" value="SI:CH211-189E2.2"/>
    <property type="match status" value="1"/>
</dbReference>
<dbReference type="InterPro" id="IPR036770">
    <property type="entry name" value="Ankyrin_rpt-contain_sf"/>
</dbReference>
<dbReference type="AlphaFoldDB" id="A0A433TYN1"/>
<keyword evidence="6" id="KW-1185">Reference proteome</keyword>
<feature type="region of interest" description="Disordered" evidence="3">
    <location>
        <begin position="1045"/>
        <end position="1091"/>
    </location>
</feature>
<feature type="repeat" description="ANK" evidence="1">
    <location>
        <begin position="141"/>
        <end position="173"/>
    </location>
</feature>
<feature type="coiled-coil region" evidence="2">
    <location>
        <begin position="944"/>
        <end position="978"/>
    </location>
</feature>
<gene>
    <name evidence="5" type="ORF">EGW08_005541</name>
</gene>
<evidence type="ECO:0000256" key="2">
    <source>
        <dbReference type="SAM" id="Coils"/>
    </source>
</evidence>
<dbReference type="SMART" id="SM00454">
    <property type="entry name" value="SAM"/>
    <property type="match status" value="1"/>
</dbReference>
<dbReference type="Proteomes" id="UP000271974">
    <property type="component" value="Unassembled WGS sequence"/>
</dbReference>
<dbReference type="SUPFAM" id="SSF48403">
    <property type="entry name" value="Ankyrin repeat"/>
    <property type="match status" value="1"/>
</dbReference>
<dbReference type="Gene3D" id="1.25.40.20">
    <property type="entry name" value="Ankyrin repeat-containing domain"/>
    <property type="match status" value="1"/>
</dbReference>
<evidence type="ECO:0000259" key="4">
    <source>
        <dbReference type="PROSITE" id="PS50105"/>
    </source>
</evidence>
<feature type="compositionally biased region" description="Polar residues" evidence="3">
    <location>
        <begin position="1081"/>
        <end position="1091"/>
    </location>
</feature>
<dbReference type="SMART" id="SM00248">
    <property type="entry name" value="ANK"/>
    <property type="match status" value="4"/>
</dbReference>
<feature type="region of interest" description="Disordered" evidence="3">
    <location>
        <begin position="308"/>
        <end position="350"/>
    </location>
</feature>
<feature type="repeat" description="ANK" evidence="1">
    <location>
        <begin position="74"/>
        <end position="98"/>
    </location>
</feature>
<evidence type="ECO:0000313" key="5">
    <source>
        <dbReference type="EMBL" id="RUS86667.1"/>
    </source>
</evidence>
<dbReference type="Pfam" id="PF12796">
    <property type="entry name" value="Ank_2"/>
    <property type="match status" value="1"/>
</dbReference>
<feature type="compositionally biased region" description="Polar residues" evidence="3">
    <location>
        <begin position="399"/>
        <end position="408"/>
    </location>
</feature>
<accession>A0A433TYN1</accession>
<dbReference type="PROSITE" id="PS50105">
    <property type="entry name" value="SAM_DOMAIN"/>
    <property type="match status" value="1"/>
</dbReference>
<reference evidence="5 6" key="1">
    <citation type="submission" date="2019-01" db="EMBL/GenBank/DDBJ databases">
        <title>A draft genome assembly of the solar-powered sea slug Elysia chlorotica.</title>
        <authorList>
            <person name="Cai H."/>
            <person name="Li Q."/>
            <person name="Fang X."/>
            <person name="Li J."/>
            <person name="Curtis N.E."/>
            <person name="Altenburger A."/>
            <person name="Shibata T."/>
            <person name="Feng M."/>
            <person name="Maeda T."/>
            <person name="Schwartz J.A."/>
            <person name="Shigenobu S."/>
            <person name="Lundholm N."/>
            <person name="Nishiyama T."/>
            <person name="Yang H."/>
            <person name="Hasebe M."/>
            <person name="Li S."/>
            <person name="Pierce S.K."/>
            <person name="Wang J."/>
        </authorList>
    </citation>
    <scope>NUCLEOTIDE SEQUENCE [LARGE SCALE GENOMIC DNA]</scope>
    <source>
        <strain evidence="5">EC2010</strain>
        <tissue evidence="5">Whole organism of an adult</tissue>
    </source>
</reference>
<dbReference type="InterPro" id="IPR001660">
    <property type="entry name" value="SAM"/>
</dbReference>
<protein>
    <recommendedName>
        <fullName evidence="4">SAM domain-containing protein</fullName>
    </recommendedName>
</protein>
<dbReference type="EMBL" id="RQTK01000131">
    <property type="protein sequence ID" value="RUS86667.1"/>
    <property type="molecule type" value="Genomic_DNA"/>
</dbReference>
<feature type="region of interest" description="Disordered" evidence="3">
    <location>
        <begin position="245"/>
        <end position="271"/>
    </location>
</feature>
<dbReference type="SUPFAM" id="SSF47769">
    <property type="entry name" value="SAM/Pointed domain"/>
    <property type="match status" value="1"/>
</dbReference>
<dbReference type="PANTHER" id="PTHR24184:SF6">
    <property type="entry name" value="ANKYRIN REPEAT AND SAM DOMAIN-CONTAINING PROTEIN 3"/>
    <property type="match status" value="1"/>
</dbReference>
<evidence type="ECO:0000313" key="6">
    <source>
        <dbReference type="Proteomes" id="UP000271974"/>
    </source>
</evidence>
<dbReference type="Gene3D" id="1.10.150.50">
    <property type="entry name" value="Transcription Factor, Ets-1"/>
    <property type="match status" value="1"/>
</dbReference>
<proteinExistence type="predicted"/>
<sequence>MASELSYETSDDTSENELLDRSLSVWRGWSAIELEDFTPIALDIHTACSIGHYEWVRTIIGRNEGIDLDRKNHGGWTPLMYACYIGHDNIVSLLITAGCCNMNAKNPRGLTPLMLAASCGNESVARTLIRRGANKELLDKSGWTALFHATYAGHQNFVAFLIEAEANKDAVDPNTGLTPFMVAASEGHEIIVQLFLQNGVNTHAKAFNGDMARSLALLNGYMKIVSLIDNQELPVGRLRAEADLCSGSPHERGNRARGSSQINLLNKAPSPSIMDGPEAIARMISRSRQPDTGAYTDVEVPKGYVTFPAPQEDKKETRLSYRDVTSPINQEDYRDSSGSREFDDFNDDSNAFTKTGAITIKSSSSSSGGLMAALGLSLDSDEGHLDSQTDRALKPSLPLKNQLTSGRDSVTENEQLEYDVDGDSSRPVDSHSPSLNDTSSLSSSDQRQRCGVNDKSNAELPSEEQSALRDYFPLDASFPPGIGEDPAIVKPQRQHGKAILKADGNLPKENMSHTEIVNRFLDKLTLDNPEHVNEGNDVTGQLGEIEQHSDLHGPQDKRIQKCRIDSRTEANSHEIPENIPKVSSSSGFVKSLGNQQHSIPEMSNNPHETLSYPVEIPIASTSQSQPQQWVPHPPLNHHHPLHSRHKHHHHQYYSNTPIPGMQDVNSNMYSILQSANPMRPSVQKQQGVSLPYLNSLQQQYYYTDLPSAPYAHLQPEFNQTPFQPLPTEGNTAVNLHHFYAAANDGDQHASSQFVTNSALPPSTPTFPSNKESTSQSVHSISDWGAAGDPLAVPSGGFLGCQAPVHPSVRMPPPLGQPPPLPALPHLPPDSAAASSPSVIIPGHFTSQPISAPQVLNTAPQSSVVAHTDGPADLKDMLNQLGLLKYLDKFEEQDVDLQVFLSLTDNDLKELGIKLFGPRKKMTNAIARWHSSAPTAKNNLEQAYADKLEGEMQEMAIQLNQAYENEERLKAQVSQEQQLRSVTESCLMEERAGWEQAGQMLQTTRGKLRTLGEQQSRLRHYQKELRKQFETWASEMGNRGSCNGINNNWGNDEHPQSPNQSVTHTERAGEGTDSSHSEIGTKNDGFNGNNAGSVSTKVSAAAEQMKRSDKCLKEMMQTLSSLVLNTDHILKSVQSLGNAGKDVT</sequence>
<dbReference type="Pfam" id="PF00023">
    <property type="entry name" value="Ank"/>
    <property type="match status" value="2"/>
</dbReference>
<feature type="compositionally biased region" description="Low complexity" evidence="3">
    <location>
        <begin position="430"/>
        <end position="445"/>
    </location>
</feature>
<feature type="domain" description="SAM" evidence="4">
    <location>
        <begin position="872"/>
        <end position="931"/>
    </location>
</feature>
<feature type="compositionally biased region" description="Basic and acidic residues" evidence="3">
    <location>
        <begin position="383"/>
        <end position="393"/>
    </location>
</feature>
<dbReference type="InterPro" id="IPR013761">
    <property type="entry name" value="SAM/pointed_sf"/>
</dbReference>
<dbReference type="InterPro" id="IPR002110">
    <property type="entry name" value="Ankyrin_rpt"/>
</dbReference>
<dbReference type="PROSITE" id="PS50088">
    <property type="entry name" value="ANK_REPEAT"/>
    <property type="match status" value="4"/>
</dbReference>
<dbReference type="PROSITE" id="PS50297">
    <property type="entry name" value="ANK_REP_REGION"/>
    <property type="match status" value="3"/>
</dbReference>
<dbReference type="GO" id="GO:0005929">
    <property type="term" value="C:cilium"/>
    <property type="evidence" value="ECO:0007669"/>
    <property type="project" value="TreeGrafter"/>
</dbReference>
<feature type="region of interest" description="Disordered" evidence="3">
    <location>
        <begin position="754"/>
        <end position="775"/>
    </location>
</feature>
<feature type="compositionally biased region" description="Basic and acidic residues" evidence="3">
    <location>
        <begin position="1063"/>
        <end position="1080"/>
    </location>
</feature>